<dbReference type="InterPro" id="IPR023415">
    <property type="entry name" value="LDLR_class-A_CS"/>
</dbReference>
<evidence type="ECO:0000313" key="7">
    <source>
        <dbReference type="Ensembl" id="ENSNFUP00015016529.1"/>
    </source>
</evidence>
<feature type="domain" description="MAM" evidence="6">
    <location>
        <begin position="1964"/>
        <end position="2122"/>
    </location>
</feature>
<evidence type="ECO:0000256" key="5">
    <source>
        <dbReference type="SAM" id="SignalP"/>
    </source>
</evidence>
<feature type="domain" description="MAM" evidence="6">
    <location>
        <begin position="223"/>
        <end position="371"/>
    </location>
</feature>
<feature type="chain" id="PRO_5034375676" description="MAM domain-containing protein" evidence="5">
    <location>
        <begin position="18"/>
        <end position="2389"/>
    </location>
</feature>
<dbReference type="PRINTS" id="PR00261">
    <property type="entry name" value="LDLRECEPTOR"/>
</dbReference>
<feature type="transmembrane region" description="Helical" evidence="4">
    <location>
        <begin position="2303"/>
        <end position="2326"/>
    </location>
</feature>
<feature type="domain" description="MAM" evidence="6">
    <location>
        <begin position="53"/>
        <end position="213"/>
    </location>
</feature>
<dbReference type="GO" id="GO:0016020">
    <property type="term" value="C:membrane"/>
    <property type="evidence" value="ECO:0007669"/>
    <property type="project" value="InterPro"/>
</dbReference>
<reference evidence="7" key="1">
    <citation type="submission" date="2014-08" db="EMBL/GenBank/DDBJ databases">
        <authorList>
            <person name="Senf B."/>
            <person name="Petzold A."/>
            <person name="Downie B.R."/>
            <person name="Koch P."/>
            <person name="Platzer M."/>
        </authorList>
    </citation>
    <scope>NUCLEOTIDE SEQUENCE [LARGE SCALE GENOMIC DNA]</scope>
    <source>
        <strain evidence="7">GRZ</strain>
    </source>
</reference>
<feature type="domain" description="MAM" evidence="6">
    <location>
        <begin position="2124"/>
        <end position="2291"/>
    </location>
</feature>
<dbReference type="PROSITE" id="PS00740">
    <property type="entry name" value="MAM_1"/>
    <property type="match status" value="1"/>
</dbReference>
<feature type="compositionally biased region" description="Polar residues" evidence="3">
    <location>
        <begin position="1827"/>
        <end position="1836"/>
    </location>
</feature>
<reference evidence="7" key="2">
    <citation type="submission" date="2025-08" db="UniProtKB">
        <authorList>
            <consortium name="Ensembl"/>
        </authorList>
    </citation>
    <scope>IDENTIFICATION</scope>
</reference>
<feature type="domain" description="MAM" evidence="6">
    <location>
        <begin position="1402"/>
        <end position="1564"/>
    </location>
</feature>
<dbReference type="PROSITE" id="PS50060">
    <property type="entry name" value="MAM_2"/>
    <property type="match status" value="13"/>
</dbReference>
<feature type="disulfide bond" evidence="2">
    <location>
        <begin position="37"/>
        <end position="52"/>
    </location>
</feature>
<feature type="domain" description="MAM" evidence="6">
    <location>
        <begin position="723"/>
        <end position="881"/>
    </location>
</feature>
<keyword evidence="4" id="KW-0472">Membrane</keyword>
<feature type="domain" description="MAM" evidence="6">
    <location>
        <begin position="537"/>
        <end position="702"/>
    </location>
</feature>
<dbReference type="OrthoDB" id="412155at2759"/>
<dbReference type="Pfam" id="PF00057">
    <property type="entry name" value="Ldl_recept_a"/>
    <property type="match status" value="3"/>
</dbReference>
<feature type="disulfide bond" evidence="2">
    <location>
        <begin position="1616"/>
        <end position="1631"/>
    </location>
</feature>
<dbReference type="PANTHER" id="PTHR23282:SF150">
    <property type="entry name" value="SI:CH211-106H4.4"/>
    <property type="match status" value="1"/>
</dbReference>
<dbReference type="PROSITE" id="PS01209">
    <property type="entry name" value="LDLRA_1"/>
    <property type="match status" value="2"/>
</dbReference>
<dbReference type="CDD" id="cd00112">
    <property type="entry name" value="LDLa"/>
    <property type="match status" value="3"/>
</dbReference>
<dbReference type="PANTHER" id="PTHR23282">
    <property type="entry name" value="APICAL ENDOSOMAL GLYCOPROTEIN PRECURSOR"/>
    <property type="match status" value="1"/>
</dbReference>
<feature type="domain" description="MAM" evidence="6">
    <location>
        <begin position="1632"/>
        <end position="1792"/>
    </location>
</feature>
<evidence type="ECO:0000256" key="1">
    <source>
        <dbReference type="ARBA" id="ARBA00023157"/>
    </source>
</evidence>
<feature type="disulfide bond" evidence="2">
    <location>
        <begin position="1368"/>
        <end position="1386"/>
    </location>
</feature>
<name>A0A8C6LBE7_NOTFU</name>
<feature type="disulfide bond" evidence="2">
    <location>
        <begin position="18"/>
        <end position="30"/>
    </location>
</feature>
<feature type="domain" description="MAM" evidence="6">
    <location>
        <begin position="1038"/>
        <end position="1192"/>
    </location>
</feature>
<dbReference type="Pfam" id="PF00629">
    <property type="entry name" value="MAM"/>
    <property type="match status" value="13"/>
</dbReference>
<feature type="disulfide bond" evidence="2">
    <location>
        <begin position="1361"/>
        <end position="1373"/>
    </location>
</feature>
<accession>A0A8C6LBE7</accession>
<dbReference type="SUPFAM" id="SSF57424">
    <property type="entry name" value="LDL receptor-like module"/>
    <property type="match status" value="3"/>
</dbReference>
<dbReference type="SMART" id="SM00192">
    <property type="entry name" value="LDLa"/>
    <property type="match status" value="3"/>
</dbReference>
<protein>
    <recommendedName>
        <fullName evidence="6">MAM domain-containing protein</fullName>
    </recommendedName>
</protein>
<dbReference type="SUPFAM" id="SSF49899">
    <property type="entry name" value="Concanavalin A-like lectins/glucanases"/>
    <property type="match status" value="13"/>
</dbReference>
<dbReference type="Ensembl" id="ENSNFUT00015017307.1">
    <property type="protein sequence ID" value="ENSNFUP00015016529.1"/>
    <property type="gene ID" value="ENSNFUG00015007923.1"/>
</dbReference>
<dbReference type="InterPro" id="IPR000998">
    <property type="entry name" value="MAM_dom"/>
</dbReference>
<dbReference type="RefSeq" id="XP_015812038.2">
    <property type="nucleotide sequence ID" value="XM_015956552.3"/>
</dbReference>
<dbReference type="Gene3D" id="2.60.120.200">
    <property type="match status" value="13"/>
</dbReference>
<sequence length="2389" mass="264309">MKQLFVLLSAWLAMVSCCPDGNFSCSSGECLPAKIVCDFQKNCKDGSDEEFCGSCDFEDHSCGWKDISATAYKWSWKMANVTSIPGQDHTTGSPWGHVMYLNGKEGNFFDHAYLEFSVNRSLGLGCQISFWYHIYDPKPLSISLSTLEIKMVRGNSARSLLEISKGETKGWENATAFIGNQPGGYKLLFSYSTAILETKDVMLDDVSFEFCGEEDIPDGSDRLSCDFEKDTCSWYHDYTASLLWKRSSGYYGDVTGNGYFMLIQASYSLNISSTARLISFPQPVGQTICVSFFYYIFGNSIGTLKFIEKRSGEAETVVWMRSGTQGNKWRFADLTFNSDKPIQFIIEAEVGGKQGSIAIDDLVVLTGSCPPERECTFQGSLCGLQPQASSDFTWNRITGASQPANSSGPSRDHTLGTEYGYYLSAELWRHSAGSKGAMMTAVMEPTPSNGECLMFWYYMEGGGVGELSVYIQTAETPIKLWTRKGDQGTHWRHGRVTLNSPGTKYQVILEAIAGDGPRRDIAIDDLTVLNGACPPAGFCDFEMDFCGWVNSPPPESGVDWDWLSGESEGQMVPRRDHTTDSSLGHFAFFKPFESNREGVARLESEFMEAVDQACLRIWHHAKGWSINRPSAFTLTVFVNETGKLQPVFNTSGYTNSSWIQDSVDYKASGQHQIILQVLRPAKGDGSFSLDDIHIMRGESCDDNILTTTTTIPPTTTTAPDTTMDCTFEEGLCSWTHESDDTSWTLSNGLQAKGLWNGPLYDHTVGNNQGFFLLLNGSGSKEDEKTVISVPVVDRGSKSCVEFWYYSLGPSVSTLNLLIQTKFSELLVWTRQGTQNSEWMNAKVNINISDAFKIMITGYKNIHSRGFMAVDDITVREGVCSDQSVCGFDSSSCGFENSVDHRGRWERRRATKSRVDHTYGTENGFFMAVMNSSSTQEEVAELFSPEFKSAAEMCARFWYRLPVNSSNALSVHVMRAGLLGDALWQRSRLPTSGWEVSEVTVSSPAHFFVVFRAVHVPGTSDTVEIDDFSVSEGACNPPATCDFESGHCNWVNSMNEDGHDWVLVHGGPNGPPADHTTQTSDGWFLLSSAQHQSQPSVAQVVSEWIHLRDASSCLTFWYHMHNSDSGTLKVFSRTDSSEEALVFHSSNSSNNWSRFSQSLEISKPFQLLIKAESNNQGFIAIDDVSLIPGPCRANETSIGFVGCSFENGTCDWEDVSVGQFQWVRRNATGNTGPPMDNTLGTELGWFVAVEADRGEEMSPAALQSPMMQQASSTCTLHFYYNMNGEESELRVLLKVGPRTTTLLWLSGNHGDAWHHSEVMVGRSPQDFTILFEASRNFNEPEYVALDDIIFTNCSLPAPESWCPDSMFKCNNRVCVDPNQVCDFSDDCGDGSDELSCEKQGVMERCSFEQGFCSWANSDLNPPGADWRLLRGQEALSNHGPRRDHTRNSDAGHYVTPGLHLTVRKQTSEIISKTLLPSINCTVRFFYFSMDDAAATLTAQSMTQMSGINNKVLWVRRTSQSFSWQRAKVTFSTSASSKIVFRYELGEAPRGLVALDDVSFSRECVFDPENSELPDTTPTSAPPTPSSTPTATINPCQESEFFCHHSAGNVCVPAKSRCDYHPDCPREEDEAGCGPCTFESDQCQWTDASDGQSRWYRQKASNTTDPPTDHTTETGFYMRVNLSLGSAQKEAKLLSPPLPPSSPYCQILFHFHIDAQSTGSLRVLMQQAEGGEAILWSCSHNTVSHWASEHLPVGRHQQPYKLWFSSIIKATQEVNVGRDHVVAVDDVSFLNCEQSYQPPDLSFFSCTFEDGLCAWVQGAEEELDWLSGSGPTETSNTGPAGDHTTGKGKYLYIESSHPAMKENIAHLKSPLLPPAGDEGYCFTFWYHMFGATVGSLRMLLKSAETFEKTLVWQKSGDQGDEWLLAQSHVTLKNVHQVVLEATVGGETGDIAIDDVAFVHGPCHASDLCDFEDGSCNWQQVPSDDFDWVRQSGYSTGPKTDHTTSTAAGHYYYLPSSTSDQNGQTASMFSPLYPASKGSCVMLWYYMNGEEVGTLNVYQQSEDGKNVLIFSQLGDQGRLWRFAQASLLPRVQPYKIVVEGVKAGPAFEGGMAFDDVQLTDAQCPPHGFCDFESSLCSWSNLGGVDQGDWLHGTGDSSNPNTGPTFDHTTNSTHGHYVYVDSSVGEWGDMSFLISDVFQPSSRGHCLTFWYHMYGGHIGTLRVYINDRKIHAGGNEEGLLKWIETGNKGDQWLQARVPIKHKDAFWFVFAYQRGMSTGGDVALDDITITSDACYPPSPILPSDNSSLSVALAVSLTLLAGVIISILLFMLNRKCKTINQPSWMDNEGMDLPSGLDTFNCTTNGTEHDSDFSFYNKLYDPSTQPENTAEASSDA</sequence>
<evidence type="ECO:0000256" key="3">
    <source>
        <dbReference type="SAM" id="MobiDB-lite"/>
    </source>
</evidence>
<evidence type="ECO:0000259" key="6">
    <source>
        <dbReference type="PROSITE" id="PS50060"/>
    </source>
</evidence>
<reference evidence="7" key="3">
    <citation type="submission" date="2025-09" db="UniProtKB">
        <authorList>
            <consortium name="Ensembl"/>
        </authorList>
    </citation>
    <scope>IDENTIFICATION</scope>
</reference>
<dbReference type="GeneID" id="107383765"/>
<keyword evidence="4" id="KW-0812">Transmembrane</keyword>
<feature type="domain" description="MAM" evidence="6">
    <location>
        <begin position="373"/>
        <end position="535"/>
    </location>
</feature>
<dbReference type="Proteomes" id="UP000694548">
    <property type="component" value="Chromosome sgr09"/>
</dbReference>
<keyword evidence="8" id="KW-1185">Reference proteome</keyword>
<feature type="signal peptide" evidence="5">
    <location>
        <begin position="1"/>
        <end position="17"/>
    </location>
</feature>
<evidence type="ECO:0000313" key="8">
    <source>
        <dbReference type="Proteomes" id="UP000694548"/>
    </source>
</evidence>
<feature type="region of interest" description="Disordered" evidence="3">
    <location>
        <begin position="1566"/>
        <end position="1589"/>
    </location>
</feature>
<keyword evidence="4" id="KW-1133">Transmembrane helix</keyword>
<keyword evidence="1 2" id="KW-1015">Disulfide bond</keyword>
<organism evidence="7 8">
    <name type="scientific">Nothobranchius furzeri</name>
    <name type="common">Turquoise killifish</name>
    <dbReference type="NCBI Taxonomy" id="105023"/>
    <lineage>
        <taxon>Eukaryota</taxon>
        <taxon>Metazoa</taxon>
        <taxon>Chordata</taxon>
        <taxon>Craniata</taxon>
        <taxon>Vertebrata</taxon>
        <taxon>Euteleostomi</taxon>
        <taxon>Actinopterygii</taxon>
        <taxon>Neopterygii</taxon>
        <taxon>Teleostei</taxon>
        <taxon>Neoteleostei</taxon>
        <taxon>Acanthomorphata</taxon>
        <taxon>Ovalentaria</taxon>
        <taxon>Atherinomorphae</taxon>
        <taxon>Cyprinodontiformes</taxon>
        <taxon>Nothobranchiidae</taxon>
        <taxon>Nothobranchius</taxon>
    </lineage>
</organism>
<evidence type="ECO:0000256" key="2">
    <source>
        <dbReference type="PROSITE-ProRule" id="PRU00124"/>
    </source>
</evidence>
<proteinExistence type="predicted"/>
<evidence type="ECO:0000256" key="4">
    <source>
        <dbReference type="SAM" id="Phobius"/>
    </source>
</evidence>
<comment type="caution">
    <text evidence="2">Lacks conserved residue(s) required for the propagation of feature annotation.</text>
</comment>
<dbReference type="KEGG" id="nfu:107383765"/>
<feature type="disulfide bond" evidence="2">
    <location>
        <begin position="1380"/>
        <end position="1395"/>
    </location>
</feature>
<dbReference type="InterPro" id="IPR051560">
    <property type="entry name" value="MAM_domain-containing"/>
</dbReference>
<dbReference type="PROSITE" id="PS51257">
    <property type="entry name" value="PROKAR_LIPOPROTEIN"/>
    <property type="match status" value="1"/>
</dbReference>
<dbReference type="InterPro" id="IPR013320">
    <property type="entry name" value="ConA-like_dom_sf"/>
</dbReference>
<dbReference type="CDD" id="cd06263">
    <property type="entry name" value="MAM"/>
    <property type="match status" value="12"/>
</dbReference>
<dbReference type="PROSITE" id="PS50068">
    <property type="entry name" value="LDLRA_2"/>
    <property type="match status" value="3"/>
</dbReference>
<dbReference type="InterPro" id="IPR002172">
    <property type="entry name" value="LDrepeatLR_classA_rpt"/>
</dbReference>
<feature type="region of interest" description="Disordered" evidence="3">
    <location>
        <begin position="1825"/>
        <end position="1844"/>
    </location>
</feature>
<dbReference type="InterPro" id="IPR036055">
    <property type="entry name" value="LDL_receptor-like_sf"/>
</dbReference>
<feature type="domain" description="MAM" evidence="6">
    <location>
        <begin position="1200"/>
        <end position="1354"/>
    </location>
</feature>
<dbReference type="GeneTree" id="ENSGT00940000164732"/>
<gene>
    <name evidence="7" type="primary">si:ch211-106h4.4</name>
</gene>
<feature type="domain" description="MAM" evidence="6">
    <location>
        <begin position="883"/>
        <end position="1036"/>
    </location>
</feature>
<dbReference type="Gene3D" id="4.10.400.10">
    <property type="entry name" value="Low-density Lipoprotein Receptor"/>
    <property type="match status" value="3"/>
</dbReference>
<feature type="domain" description="MAM" evidence="6">
    <location>
        <begin position="1802"/>
        <end position="1962"/>
    </location>
</feature>
<dbReference type="SMART" id="SM00137">
    <property type="entry name" value="MAM"/>
    <property type="match status" value="13"/>
</dbReference>
<keyword evidence="5" id="KW-0732">Signal</keyword>
<feature type="disulfide bond" evidence="2">
    <location>
        <begin position="25"/>
        <end position="43"/>
    </location>
</feature>